<dbReference type="RefSeq" id="WP_130629051.1">
    <property type="nucleotide sequence ID" value="NZ_CP036164.1"/>
</dbReference>
<keyword evidence="6" id="KW-1185">Reference proteome</keyword>
<dbReference type="Pfam" id="PF00483">
    <property type="entry name" value="NTP_transferase"/>
    <property type="match status" value="1"/>
</dbReference>
<dbReference type="PANTHER" id="PTHR22572">
    <property type="entry name" value="SUGAR-1-PHOSPHATE GUANYL TRANSFERASE"/>
    <property type="match status" value="1"/>
</dbReference>
<name>A0A4P6MQF8_9MICO</name>
<evidence type="ECO:0000259" key="4">
    <source>
        <dbReference type="Pfam" id="PF25087"/>
    </source>
</evidence>
<dbReference type="InterPro" id="IPR029044">
    <property type="entry name" value="Nucleotide-diphossugar_trans"/>
</dbReference>
<feature type="region of interest" description="Disordered" evidence="2">
    <location>
        <begin position="296"/>
        <end position="317"/>
    </location>
</feature>
<comment type="similarity">
    <text evidence="1">Belongs to the transferase hexapeptide repeat family.</text>
</comment>
<organism evidence="5 6">
    <name type="scientific">Janibacter limosus</name>
    <dbReference type="NCBI Taxonomy" id="53458"/>
    <lineage>
        <taxon>Bacteria</taxon>
        <taxon>Bacillati</taxon>
        <taxon>Actinomycetota</taxon>
        <taxon>Actinomycetes</taxon>
        <taxon>Micrococcales</taxon>
        <taxon>Intrasporangiaceae</taxon>
        <taxon>Janibacter</taxon>
    </lineage>
</organism>
<dbReference type="AlphaFoldDB" id="A0A4P6MQF8"/>
<evidence type="ECO:0000313" key="6">
    <source>
        <dbReference type="Proteomes" id="UP000290408"/>
    </source>
</evidence>
<evidence type="ECO:0000256" key="1">
    <source>
        <dbReference type="ARBA" id="ARBA00007274"/>
    </source>
</evidence>
<dbReference type="Gene3D" id="3.90.550.10">
    <property type="entry name" value="Spore Coat Polysaccharide Biosynthesis Protein SpsA, Chain A"/>
    <property type="match status" value="1"/>
</dbReference>
<protein>
    <submittedName>
        <fullName evidence="5">NDP-sugar synthase</fullName>
    </submittedName>
</protein>
<reference evidence="5 6" key="1">
    <citation type="submission" date="2019-02" db="EMBL/GenBank/DDBJ databases">
        <title>Genomic data mining of an Antarctic deep-sea actinobacterium, Janibacterlimosus P3-3-X1.</title>
        <authorList>
            <person name="Liao L."/>
            <person name="Chen B."/>
        </authorList>
    </citation>
    <scope>NUCLEOTIDE SEQUENCE [LARGE SCALE GENOMIC DNA]</scope>
    <source>
        <strain evidence="5 6">P3-3-X1</strain>
    </source>
</reference>
<sequence>MLPLTADCPKPLLPVGPWTLVEHQVAALRALGVDRVVLSTGYRHEDFDDLVRRVRGTGVELVTIVEETPLGTGGGLREGLAALPDADLVVVLNGDLLSGHDLAAQVAALRARPRETLGTVHVRDVEDARAYGSVVTDDDGRVTAFVEKSAAPPSLTVNAGTYVVRPELAEVIGAHGEVSLEREVFPALVERGALRAHRESAYFLDVGSPAALVTANRDLLLAPWPGAAPSPRGPALVLPGASVHPDAVLSGGTVVHPGAVVAAGARLESAVVLADARIDARARVRRSVVGRGAHVGPDARVTDDALGTGETRTVVAD</sequence>
<evidence type="ECO:0000256" key="2">
    <source>
        <dbReference type="SAM" id="MobiDB-lite"/>
    </source>
</evidence>
<dbReference type="InterPro" id="IPR005835">
    <property type="entry name" value="NTP_transferase_dom"/>
</dbReference>
<evidence type="ECO:0000259" key="3">
    <source>
        <dbReference type="Pfam" id="PF00483"/>
    </source>
</evidence>
<dbReference type="Pfam" id="PF25087">
    <property type="entry name" value="GMPPB_C"/>
    <property type="match status" value="1"/>
</dbReference>
<dbReference type="InterPro" id="IPR050486">
    <property type="entry name" value="Mannose-1P_guanyltransferase"/>
</dbReference>
<dbReference type="Proteomes" id="UP000290408">
    <property type="component" value="Chromosome"/>
</dbReference>
<evidence type="ECO:0000313" key="5">
    <source>
        <dbReference type="EMBL" id="QBF45821.1"/>
    </source>
</evidence>
<dbReference type="EMBL" id="CP036164">
    <property type="protein sequence ID" value="QBF45821.1"/>
    <property type="molecule type" value="Genomic_DNA"/>
</dbReference>
<feature type="domain" description="Mannose-1-phosphate guanyltransferase C-terminal" evidence="4">
    <location>
        <begin position="233"/>
        <end position="305"/>
    </location>
</feature>
<dbReference type="InterPro" id="IPR056729">
    <property type="entry name" value="GMPPB_C"/>
</dbReference>
<dbReference type="KEGG" id="jli:EXU32_05855"/>
<dbReference type="Gene3D" id="2.160.10.10">
    <property type="entry name" value="Hexapeptide repeat proteins"/>
    <property type="match status" value="1"/>
</dbReference>
<proteinExistence type="inferred from homology"/>
<dbReference type="OrthoDB" id="9801810at2"/>
<dbReference type="SUPFAM" id="SSF53448">
    <property type="entry name" value="Nucleotide-diphospho-sugar transferases"/>
    <property type="match status" value="1"/>
</dbReference>
<dbReference type="CDD" id="cd04181">
    <property type="entry name" value="NTP_transferase"/>
    <property type="match status" value="1"/>
</dbReference>
<gene>
    <name evidence="5" type="ORF">EXU32_05855</name>
</gene>
<accession>A0A4P6MQF8</accession>
<feature type="domain" description="Nucleotidyl transferase" evidence="3">
    <location>
        <begin position="2"/>
        <end position="219"/>
    </location>
</feature>